<reference evidence="2 3" key="1">
    <citation type="journal article" date="2016" name="Mol. Biol. Evol.">
        <title>Comparative Genomics of Early-Diverging Mushroom-Forming Fungi Provides Insights into the Origins of Lignocellulose Decay Capabilities.</title>
        <authorList>
            <person name="Nagy L.G."/>
            <person name="Riley R."/>
            <person name="Tritt A."/>
            <person name="Adam C."/>
            <person name="Daum C."/>
            <person name="Floudas D."/>
            <person name="Sun H."/>
            <person name="Yadav J.S."/>
            <person name="Pangilinan J."/>
            <person name="Larsson K.H."/>
            <person name="Matsuura K."/>
            <person name="Barry K."/>
            <person name="Labutti K."/>
            <person name="Kuo R."/>
            <person name="Ohm R.A."/>
            <person name="Bhattacharya S.S."/>
            <person name="Shirouzu T."/>
            <person name="Yoshinaga Y."/>
            <person name="Martin F.M."/>
            <person name="Grigoriev I.V."/>
            <person name="Hibbett D.S."/>
        </authorList>
    </citation>
    <scope>NUCLEOTIDE SEQUENCE [LARGE SCALE GENOMIC DNA]</scope>
    <source>
        <strain evidence="2 3">CBS 109695</strain>
    </source>
</reference>
<protein>
    <recommendedName>
        <fullName evidence="4">Retrotransposon gag domain-containing protein</fullName>
    </recommendedName>
</protein>
<sequence>MSPDPGNITPVRKQSTPDPNNRPWVICLNPAAPTTQHMYRENEYEQNLWYTPQPAATTAPRGNSVKLDSVRKPDAFDGTFEKFNDWWISIMTYIKAYPQMFDGNDENKILMACSHIKSGQAAIFTQRLQRLQTLKQDRMTIDKYGLHMAMLISEADIDPLDNASFFLSIVKRNINLNLVRKVYTLQTGPPSYYDTFLKAAQ</sequence>
<dbReference type="EMBL" id="KV417727">
    <property type="protein sequence ID" value="KZP08237.1"/>
    <property type="molecule type" value="Genomic_DNA"/>
</dbReference>
<evidence type="ECO:0000313" key="2">
    <source>
        <dbReference type="EMBL" id="KZP08237.1"/>
    </source>
</evidence>
<dbReference type="OrthoDB" id="10688306at2759"/>
<feature type="region of interest" description="Disordered" evidence="1">
    <location>
        <begin position="1"/>
        <end position="23"/>
    </location>
</feature>
<gene>
    <name evidence="2" type="ORF">FIBSPDRAFT_964971</name>
</gene>
<organism evidence="2 3">
    <name type="scientific">Athelia psychrophila</name>
    <dbReference type="NCBI Taxonomy" id="1759441"/>
    <lineage>
        <taxon>Eukaryota</taxon>
        <taxon>Fungi</taxon>
        <taxon>Dikarya</taxon>
        <taxon>Basidiomycota</taxon>
        <taxon>Agaricomycotina</taxon>
        <taxon>Agaricomycetes</taxon>
        <taxon>Agaricomycetidae</taxon>
        <taxon>Atheliales</taxon>
        <taxon>Atheliaceae</taxon>
        <taxon>Athelia</taxon>
    </lineage>
</organism>
<name>A0A165X5U2_9AGAM</name>
<evidence type="ECO:0008006" key="4">
    <source>
        <dbReference type="Google" id="ProtNLM"/>
    </source>
</evidence>
<evidence type="ECO:0000313" key="3">
    <source>
        <dbReference type="Proteomes" id="UP000076532"/>
    </source>
</evidence>
<evidence type="ECO:0000256" key="1">
    <source>
        <dbReference type="SAM" id="MobiDB-lite"/>
    </source>
</evidence>
<keyword evidence="3" id="KW-1185">Reference proteome</keyword>
<dbReference type="Proteomes" id="UP000076532">
    <property type="component" value="Unassembled WGS sequence"/>
</dbReference>
<accession>A0A165X5U2</accession>
<proteinExistence type="predicted"/>
<dbReference type="AlphaFoldDB" id="A0A165X5U2"/>